<accession>A0A7Z7MUY9</accession>
<keyword evidence="2" id="KW-1185">Reference proteome</keyword>
<reference evidence="1" key="1">
    <citation type="submission" date="2017-03" db="EMBL/GenBank/DDBJ databases">
        <authorList>
            <consortium name="AG Boll"/>
        </authorList>
    </citation>
    <scope>NUCLEOTIDE SEQUENCE [LARGE SCALE GENOMIC DNA]</scope>
    <source>
        <strain evidence="1">Chol</strain>
    </source>
</reference>
<name>A0A7Z7MUY9_9PROT</name>
<dbReference type="Pfam" id="PF06980">
    <property type="entry name" value="DUF1302"/>
    <property type="match status" value="1"/>
</dbReference>
<sequence length="611" mass="67049">MNNKELLQTSRRLAVAMLALNAPQALGFESIKFDDGTVLEMSLHLSYQNLKRINGVDPGYNDLRVTDLSTLMKKTAWLNSDDGDNSIAKHGTISNRVSGLLEVNLTRENYRAFVRANAFYDAVFWHDNNSSAQGSFNGAGPSNQYSDFAKDLLGKRARLLDAYVQGRWRYGEEQENALTLRVGRQVVNWGEGLLFMGIGGSMNPMDMVKGLTPGVPIQELFLPTEQVYAKLELGEDLTLLGYKKWRFRETEVAPVGTYFSPNDQVGPGSSYLSALSAVHPMLADFGLGGIAATIGDYGAPRTEDVGRTSKGQWGIGLKYQLTNETGIGLYHLRYNEVTPLPEFGFGSSYWRLGKGFAAANDPLADILAWTNLLPSSFHIRYMNDIRLTGASFTTRLGEFNVAGEIAYRDGAPLLMADQHYNLARGKIVNAQLSAIKMWGPEFMFGLLKADQAQLAAEIAASRVISYATPPASGQPGTYPALVQAFLPPGSVPVSGQPGLMYDRTTAAYALNGQFSYNNLFTGWDMAVPISYKQQLRGNPAMQGWNSGLGGKNDRQAGLGIKFTYQQNLELGLQYAWYGGKLDVGTVPFNHSSRSAVWADRDFIAFTAAYHL</sequence>
<organism evidence="1 2">
    <name type="scientific">Sterolibacterium denitrificans</name>
    <dbReference type="NCBI Taxonomy" id="157592"/>
    <lineage>
        <taxon>Bacteria</taxon>
        <taxon>Pseudomonadati</taxon>
        <taxon>Pseudomonadota</taxon>
        <taxon>Betaproteobacteria</taxon>
        <taxon>Nitrosomonadales</taxon>
        <taxon>Sterolibacteriaceae</taxon>
        <taxon>Sterolibacterium</taxon>
    </lineage>
</organism>
<dbReference type="RefSeq" id="WP_154716407.1">
    <property type="nucleotide sequence ID" value="NZ_LT837803.1"/>
</dbReference>
<proteinExistence type="predicted"/>
<dbReference type="EMBL" id="LT837803">
    <property type="protein sequence ID" value="SMB25048.1"/>
    <property type="molecule type" value="Genomic_DNA"/>
</dbReference>
<dbReference type="InterPro" id="IPR010727">
    <property type="entry name" value="DUF1302"/>
</dbReference>
<dbReference type="Proteomes" id="UP000242886">
    <property type="component" value="Chromosome SDENCHOL"/>
</dbReference>
<dbReference type="AlphaFoldDB" id="A0A7Z7MUY9"/>
<protein>
    <recommendedName>
        <fullName evidence="3">DUF1302 domain-containing protein</fullName>
    </recommendedName>
</protein>
<gene>
    <name evidence="1" type="ORF">SDENCHOL_11195</name>
</gene>
<evidence type="ECO:0000313" key="2">
    <source>
        <dbReference type="Proteomes" id="UP000242886"/>
    </source>
</evidence>
<evidence type="ECO:0000313" key="1">
    <source>
        <dbReference type="EMBL" id="SMB25048.1"/>
    </source>
</evidence>
<evidence type="ECO:0008006" key="3">
    <source>
        <dbReference type="Google" id="ProtNLM"/>
    </source>
</evidence>